<dbReference type="VEuPathDB" id="PiroplasmaDB:BMR1_01G03400"/>
<dbReference type="GO" id="GO:0003743">
    <property type="term" value="F:translation initiation factor activity"/>
    <property type="evidence" value="ECO:0007669"/>
    <property type="project" value="UniProtKB-KW"/>
</dbReference>
<dbReference type="GO" id="GO:0002183">
    <property type="term" value="P:cytoplasmic translational initiation"/>
    <property type="evidence" value="ECO:0007669"/>
    <property type="project" value="TreeGrafter"/>
</dbReference>
<evidence type="ECO:0000256" key="1">
    <source>
        <dbReference type="ARBA" id="ARBA00004514"/>
    </source>
</evidence>
<dbReference type="PANTHER" id="PTHR45989">
    <property type="entry name" value="TRANSLATION INITIATION FACTOR EIF-2B SUBUNIT GAMMA"/>
    <property type="match status" value="1"/>
</dbReference>
<dbReference type="GO" id="GO:0005851">
    <property type="term" value="C:eukaryotic translation initiation factor 2B complex"/>
    <property type="evidence" value="ECO:0007669"/>
    <property type="project" value="TreeGrafter"/>
</dbReference>
<dbReference type="GeneID" id="24423761"/>
<dbReference type="Proteomes" id="UP000002899">
    <property type="component" value="Chromosome I"/>
</dbReference>
<dbReference type="SUPFAM" id="SSF53448">
    <property type="entry name" value="Nucleotide-diphospho-sugar transferases"/>
    <property type="match status" value="1"/>
</dbReference>
<dbReference type="KEGG" id="bmic:BMR1_01G03400"/>
<evidence type="ECO:0000256" key="8">
    <source>
        <dbReference type="ARBA" id="ARBA00045373"/>
    </source>
</evidence>
<evidence type="ECO:0000256" key="5">
    <source>
        <dbReference type="ARBA" id="ARBA00022917"/>
    </source>
</evidence>
<comment type="similarity">
    <text evidence="2">Belongs to the eIF-2B gamma/epsilon subunits family.</text>
</comment>
<dbReference type="InterPro" id="IPR005835">
    <property type="entry name" value="NTP_transferase_dom"/>
</dbReference>
<sequence>MSPPSSDHGDSIAEHHDTSKIQGIILASNSTFNISILTAEHSKALLSINGKPLIWHSIKLLTDNGIKDIFVVIEPKYKPALEAAFKDFIDAVTVTIISLDAEVLGSLDALKFLREYITNDFIVIPCDIYGKVDITGLIKSHYQSHSGCTALLYHNEKDTSNSYRCLTLLDEATHKLISIVDSTSFNAGNSLFIHKWHVFSHPNCTIRSDLIDLHVYMFSKALFPAENIDYFSIRFHYIPFLTRSQDMPISRGYLEHSVTDSELDIVDTIKTTSGGLNIFQGESKLDNMHDIGTKYTSVSYYIQYAIGKDECMRINRPETFMHVSLKYLTGNFFENVTIKNSNIAENVKFLGKANVIKSVIMENVTIGNNVILKGCIICSGAVVGDDCQLTDCQIQYSHTIESGTVASKQIFPATDYSL</sequence>
<reference evidence="12 13" key="2">
    <citation type="journal article" date="2013" name="PLoS ONE">
        <title>Whole genome mapping and re-organization of the nuclear and mitochondrial genomes of Babesia microti isolates.</title>
        <authorList>
            <person name="Cornillot E."/>
            <person name="Dassouli A."/>
            <person name="Garg A."/>
            <person name="Pachikara N."/>
            <person name="Randazzo S."/>
            <person name="Depoix D."/>
            <person name="Carcy B."/>
            <person name="Delbecq S."/>
            <person name="Frutos R."/>
            <person name="Silva J.C."/>
            <person name="Sutton R."/>
            <person name="Krause P.J."/>
            <person name="Mamoun C.B."/>
        </authorList>
    </citation>
    <scope>NUCLEOTIDE SEQUENCE [LARGE SCALE GENOMIC DNA]</scope>
    <source>
        <strain evidence="12 13">RI</strain>
    </source>
</reference>
<dbReference type="RefSeq" id="XP_021337574.1">
    <property type="nucleotide sequence ID" value="XM_021482993.1"/>
</dbReference>
<dbReference type="PANTHER" id="PTHR45989:SF1">
    <property type="entry name" value="TRANSLATION INITIATION FACTOR EIF-2B SUBUNIT GAMMA"/>
    <property type="match status" value="1"/>
</dbReference>
<reference evidence="12 13" key="1">
    <citation type="journal article" date="2012" name="Nucleic Acids Res.">
        <title>Sequencing of the smallest Apicomplexan genome from the human pathogen Babesia microti.</title>
        <authorList>
            <person name="Cornillot E."/>
            <person name="Hadj-Kaddour K."/>
            <person name="Dassouli A."/>
            <person name="Noel B."/>
            <person name="Ranwez V."/>
            <person name="Vacherie B."/>
            <person name="Augagneur Y."/>
            <person name="Bres V."/>
            <person name="Duclos A."/>
            <person name="Randazzo S."/>
            <person name="Carcy B."/>
            <person name="Debierre-Grockiego F."/>
            <person name="Delbecq S."/>
            <person name="Moubri-Menage K."/>
            <person name="Shams-Eldin H."/>
            <person name="Usmani-Brown S."/>
            <person name="Bringaud F."/>
            <person name="Wincker P."/>
            <person name="Vivares C.P."/>
            <person name="Schwarz R.T."/>
            <person name="Schetters T.P."/>
            <person name="Krause P.J."/>
            <person name="Gorenflot A."/>
            <person name="Berry V."/>
            <person name="Barbe V."/>
            <person name="Ben Mamoun C."/>
        </authorList>
    </citation>
    <scope>NUCLEOTIDE SEQUENCE [LARGE SCALE GENOMIC DNA]</scope>
    <source>
        <strain evidence="12 13">RI</strain>
    </source>
</reference>
<evidence type="ECO:0000256" key="3">
    <source>
        <dbReference type="ARBA" id="ARBA00022490"/>
    </source>
</evidence>
<comment type="function">
    <text evidence="8">Acts as a component of the translation initiation factor 2B (eIF2B) complex, which catalyzes the exchange of GDP for GTP on the eukaryotic initiation factor 2 (eIF2) complex gamma subunit. Its guanine nucleotide exchange factor activity is repressed when bound to eIF2 complex phosphorylated on the alpha subunit, thereby limiting the amount of methionyl-initiator methionine tRNA available to the ribosome and consequently global translation is repressed.</text>
</comment>
<dbReference type="Gene3D" id="3.90.550.10">
    <property type="entry name" value="Spore Coat Polysaccharide Biosynthesis Protein SpsA, Chain A"/>
    <property type="match status" value="1"/>
</dbReference>
<dbReference type="Gene3D" id="2.160.10.10">
    <property type="entry name" value="Hexapeptide repeat proteins"/>
    <property type="match status" value="1"/>
</dbReference>
<evidence type="ECO:0000256" key="6">
    <source>
        <dbReference type="ARBA" id="ARBA00044196"/>
    </source>
</evidence>
<evidence type="ECO:0000256" key="9">
    <source>
        <dbReference type="ARBA" id="ARBA00046432"/>
    </source>
</evidence>
<keyword evidence="3" id="KW-0963">Cytoplasm</keyword>
<proteinExistence type="inferred from homology"/>
<dbReference type="AlphaFoldDB" id="A0A1N6LX74"/>
<dbReference type="InterPro" id="IPR056818">
    <property type="entry name" value="GlmU/GlgC-like_hexapep"/>
</dbReference>
<accession>A0A1N6LX74</accession>
<evidence type="ECO:0000259" key="11">
    <source>
        <dbReference type="Pfam" id="PF24894"/>
    </source>
</evidence>
<evidence type="ECO:0000259" key="10">
    <source>
        <dbReference type="Pfam" id="PF00483"/>
    </source>
</evidence>
<comment type="subcellular location">
    <subcellularLocation>
        <location evidence="1">Cytoplasm</location>
        <location evidence="1">Cytosol</location>
    </subcellularLocation>
</comment>
<evidence type="ECO:0000256" key="7">
    <source>
        <dbReference type="ARBA" id="ARBA00044229"/>
    </source>
</evidence>
<dbReference type="Pfam" id="PF00483">
    <property type="entry name" value="NTP_transferase"/>
    <property type="match status" value="1"/>
</dbReference>
<dbReference type="InterPro" id="IPR029044">
    <property type="entry name" value="Nucleotide-diphossugar_trans"/>
</dbReference>
<dbReference type="EMBL" id="FO082871">
    <property type="protein sequence ID" value="SIO73478.1"/>
    <property type="molecule type" value="Genomic_DNA"/>
</dbReference>
<dbReference type="Pfam" id="PF24894">
    <property type="entry name" value="Hexapep_GlmU"/>
    <property type="match status" value="1"/>
</dbReference>
<dbReference type="GO" id="GO:0005085">
    <property type="term" value="F:guanyl-nucleotide exchange factor activity"/>
    <property type="evidence" value="ECO:0007669"/>
    <property type="project" value="TreeGrafter"/>
</dbReference>
<keyword evidence="4 12" id="KW-0396">Initiation factor</keyword>
<evidence type="ECO:0000256" key="4">
    <source>
        <dbReference type="ARBA" id="ARBA00022540"/>
    </source>
</evidence>
<reference evidence="12 13" key="3">
    <citation type="journal article" date="2016" name="Sci. Rep.">
        <title>Genome-wide diversity and gene expression profiling of Babesia microti isolates identify polymorphic genes that mediate host-pathogen interactions.</title>
        <authorList>
            <person name="Silva J.C."/>
            <person name="Cornillot E."/>
            <person name="McCracken C."/>
            <person name="Usmani-Brown S."/>
            <person name="Dwivedi A."/>
            <person name="Ifeonu O.O."/>
            <person name="Crabtree J."/>
            <person name="Gotia H.T."/>
            <person name="Virji A.Z."/>
            <person name="Reynes C."/>
            <person name="Colinge J."/>
            <person name="Kumar V."/>
            <person name="Lawres L."/>
            <person name="Pazzi J.E."/>
            <person name="Pablo J.V."/>
            <person name="Hung C."/>
            <person name="Brancato J."/>
            <person name="Kumari P."/>
            <person name="Orvis J."/>
            <person name="Tretina K."/>
            <person name="Chibucos M."/>
            <person name="Ott S."/>
            <person name="Sadzewicz L."/>
            <person name="Sengamalay N."/>
            <person name="Shetty A.C."/>
            <person name="Su Q."/>
            <person name="Tallon L."/>
            <person name="Fraser C.M."/>
            <person name="Frutos R."/>
            <person name="Molina D.M."/>
            <person name="Krause P.J."/>
            <person name="Ben Mamoun C."/>
        </authorList>
    </citation>
    <scope>NUCLEOTIDE SEQUENCE [LARGE SCALE GENOMIC DNA]</scope>
    <source>
        <strain evidence="12 13">RI</strain>
    </source>
</reference>
<keyword evidence="5" id="KW-0648">Protein biosynthesis</keyword>
<organism evidence="12 13">
    <name type="scientific">Babesia microti (strain RI)</name>
    <dbReference type="NCBI Taxonomy" id="1133968"/>
    <lineage>
        <taxon>Eukaryota</taxon>
        <taxon>Sar</taxon>
        <taxon>Alveolata</taxon>
        <taxon>Apicomplexa</taxon>
        <taxon>Aconoidasida</taxon>
        <taxon>Piroplasmida</taxon>
        <taxon>Babesiidae</taxon>
        <taxon>Babesia</taxon>
    </lineage>
</organism>
<dbReference type="InterPro" id="IPR051960">
    <property type="entry name" value="eIF2B_gamma"/>
</dbReference>
<dbReference type="OrthoDB" id="285674at2759"/>
<feature type="domain" description="Nucleotidyl transferase" evidence="10">
    <location>
        <begin position="23"/>
        <end position="162"/>
    </location>
</feature>
<comment type="subunit">
    <text evidence="9">Component of the translation initiation factor 2B (eIF2B) complex which is a heterodecamer of two sets of five different subunits: alpha, beta, gamma, delta and epsilon. Subunits alpha, beta and delta comprise a regulatory subcomplex and subunits epsilon and gamma comprise a catalytic subcomplex. Within the complex, the hexameric regulatory complex resides at the center, with the two heterodimeric catalytic subcomplexes bound on opposite sides.</text>
</comment>
<keyword evidence="13" id="KW-1185">Reference proteome</keyword>
<evidence type="ECO:0000313" key="12">
    <source>
        <dbReference type="EMBL" id="SIO73478.1"/>
    </source>
</evidence>
<feature type="domain" description="Glucose-1-phosphate adenylyltransferase/Bifunctional protein GlmU-like C-terminal hexapeptide" evidence="11">
    <location>
        <begin position="332"/>
        <end position="388"/>
    </location>
</feature>
<name>A0A1N6LX74_BABMR</name>
<protein>
    <recommendedName>
        <fullName evidence="6">Translation initiation factor eIF2B subunit gamma</fullName>
    </recommendedName>
    <alternativeName>
        <fullName evidence="7">eIF2B GDP-GTP exchange factor subunit gamma</fullName>
    </alternativeName>
</protein>
<evidence type="ECO:0000313" key="13">
    <source>
        <dbReference type="Proteomes" id="UP000002899"/>
    </source>
</evidence>
<gene>
    <name evidence="12" type="ORF">BMR1_01G03400</name>
</gene>
<dbReference type="GO" id="GO:0005829">
    <property type="term" value="C:cytosol"/>
    <property type="evidence" value="ECO:0007669"/>
    <property type="project" value="UniProtKB-SubCell"/>
</dbReference>
<evidence type="ECO:0000256" key="2">
    <source>
        <dbReference type="ARBA" id="ARBA00007878"/>
    </source>
</evidence>